<evidence type="ECO:0000256" key="3">
    <source>
        <dbReference type="ARBA" id="ARBA00023219"/>
    </source>
</evidence>
<dbReference type="EMBL" id="BK014785">
    <property type="protein sequence ID" value="DAD75515.1"/>
    <property type="molecule type" value="Genomic_DNA"/>
</dbReference>
<protein>
    <submittedName>
        <fullName evidence="4">Portal protein</fullName>
    </submittedName>
</protein>
<keyword evidence="1" id="KW-0118">Viral capsid assembly</keyword>
<evidence type="ECO:0000313" key="4">
    <source>
        <dbReference type="EMBL" id="DAD75515.1"/>
    </source>
</evidence>
<dbReference type="Pfam" id="PF04860">
    <property type="entry name" value="Phage_portal"/>
    <property type="match status" value="1"/>
</dbReference>
<sequence length="346" mass="39207">MIANALGRCEFRTFRGGKEVFDREYYMWNFEPNVNQNSTAFIHKLVSQLCQENEALIIAPRRKDGFESVVVADEWADPDNRPIKRNRYKGVVAGGVAYDGAFLESDVLHLQLHHKNIRGVINSMYQSYYRLISAAMANYERGNAPHWKVHISQMAQGGDAWAEEFQKMLEAQIKPFLESRGAILPEFDGYKYEDVGGKEQSGKVGEIQAMIEDIFNFTARAFQIPAVLIGGKVEAVGDANSRFLMNCIDPICDQLQEEITRKRYGFDDWKNGDYIRVDSSSIQHFDMFENAANVEKLVGSGAYCINDVRRAAGQTIIDEPWAWKHLLTKNIADISEATRALEAGKE</sequence>
<keyword evidence="2" id="KW-1160">Virus entry into host cell</keyword>
<keyword evidence="2" id="KW-1162">Viral penetration into host cytoplasm</keyword>
<keyword evidence="2" id="KW-1171">Viral genome ejection through host cell envelope</keyword>
<organism evidence="4">
    <name type="scientific">Siphoviridae sp. ctM7c3</name>
    <dbReference type="NCBI Taxonomy" id="2826257"/>
    <lineage>
        <taxon>Viruses</taxon>
        <taxon>Duplodnaviria</taxon>
        <taxon>Heunggongvirae</taxon>
        <taxon>Uroviricota</taxon>
        <taxon>Caudoviricetes</taxon>
    </lineage>
</organism>
<dbReference type="InterPro" id="IPR006944">
    <property type="entry name" value="Phage/GTA_portal"/>
</dbReference>
<evidence type="ECO:0000256" key="2">
    <source>
        <dbReference type="ARBA" id="ARBA00023009"/>
    </source>
</evidence>
<name>A0A8S5M0A4_9CAUD</name>
<keyword evidence="3" id="KW-0231">Viral genome packaging</keyword>
<keyword evidence="1" id="KW-1188">Viral release from host cell</keyword>
<accession>A0A8S5M0A4</accession>
<evidence type="ECO:0000256" key="1">
    <source>
        <dbReference type="ARBA" id="ARBA00022950"/>
    </source>
</evidence>
<proteinExistence type="predicted"/>
<reference evidence="4" key="1">
    <citation type="journal article" date="2021" name="Proc. Natl. Acad. Sci. U.S.A.">
        <title>A Catalog of Tens of Thousands of Viruses from Human Metagenomes Reveals Hidden Associations with Chronic Diseases.</title>
        <authorList>
            <person name="Tisza M.J."/>
            <person name="Buck C.B."/>
        </authorList>
    </citation>
    <scope>NUCLEOTIDE SEQUENCE</scope>
    <source>
        <strain evidence="4">CtM7c3</strain>
    </source>
</reference>